<dbReference type="EMBL" id="FOBO01000003">
    <property type="protein sequence ID" value="SEM20784.1"/>
    <property type="molecule type" value="Genomic_DNA"/>
</dbReference>
<proteinExistence type="predicted"/>
<evidence type="ECO:0000313" key="2">
    <source>
        <dbReference type="Proteomes" id="UP000182160"/>
    </source>
</evidence>
<accession>A0A1H7WHH1</accession>
<dbReference type="AlphaFoldDB" id="A0A1H7WHH1"/>
<dbReference type="Proteomes" id="UP000182160">
    <property type="component" value="Unassembled WGS sequence"/>
</dbReference>
<name>A0A1H7WHH1_9RHOB</name>
<dbReference type="Gene3D" id="3.60.21.10">
    <property type="match status" value="1"/>
</dbReference>
<gene>
    <name evidence="1" type="ORF">SAMN04488077_1035</name>
</gene>
<evidence type="ECO:0000313" key="1">
    <source>
        <dbReference type="EMBL" id="SEM20784.1"/>
    </source>
</evidence>
<dbReference type="RefSeq" id="WP_074784988.1">
    <property type="nucleotide sequence ID" value="NZ_FOBO01000003.1"/>
</dbReference>
<sequence>MRRNELHKKKWYCADPHFGHDAIVEFCNRPFKNADEADEIILRNLHERVGPEDQLWLLGDFALGHKKLDKKWLREMFDRLPGAEQHLIVGNHDDEIIQSLPWASVSHIAEVRDGAQRQFNTLFHYPMHTWNHARRGAYCLFGHVHDNFLGTRNCVNVGLDVWDFYPASFDEIERRSKKLPVNKHWHEVEPGTTIFGEQIDYY</sequence>
<dbReference type="SUPFAM" id="SSF56300">
    <property type="entry name" value="Metallo-dependent phosphatases"/>
    <property type="match status" value="1"/>
</dbReference>
<protein>
    <submittedName>
        <fullName evidence="1">Calcineurin-like phosphoesterase superfamily protein</fullName>
    </submittedName>
</protein>
<reference evidence="1 2" key="1">
    <citation type="submission" date="2016-10" db="EMBL/GenBank/DDBJ databases">
        <authorList>
            <person name="de Groot N.N."/>
        </authorList>
    </citation>
    <scope>NUCLEOTIDE SEQUENCE [LARGE SCALE GENOMIC DNA]</scope>
    <source>
        <strain evidence="1 2">DSM 11457</strain>
    </source>
</reference>
<organism evidence="1 2">
    <name type="scientific">Roseovarius tolerans</name>
    <dbReference type="NCBI Taxonomy" id="74031"/>
    <lineage>
        <taxon>Bacteria</taxon>
        <taxon>Pseudomonadati</taxon>
        <taxon>Pseudomonadota</taxon>
        <taxon>Alphaproteobacteria</taxon>
        <taxon>Rhodobacterales</taxon>
        <taxon>Roseobacteraceae</taxon>
        <taxon>Roseovarius</taxon>
    </lineage>
</organism>
<dbReference type="InterPro" id="IPR029052">
    <property type="entry name" value="Metallo-depent_PP-like"/>
</dbReference>